<dbReference type="CDD" id="cd06186">
    <property type="entry name" value="NOX_Duox_like_FAD_NADP"/>
    <property type="match status" value="1"/>
</dbReference>
<dbReference type="GO" id="GO:0042742">
    <property type="term" value="P:defense response to bacterium"/>
    <property type="evidence" value="ECO:0007669"/>
    <property type="project" value="UniProtKB-ARBA"/>
</dbReference>
<feature type="transmembrane region" description="Helical" evidence="13">
    <location>
        <begin position="51"/>
        <end position="76"/>
    </location>
</feature>
<dbReference type="InterPro" id="IPR000778">
    <property type="entry name" value="Cyt_b245_heavy_chain"/>
</dbReference>
<protein>
    <recommendedName>
        <fullName evidence="14">FAD-binding FR-type domain-containing protein</fullName>
    </recommendedName>
</protein>
<keyword evidence="11 13" id="KW-0472">Membrane</keyword>
<dbReference type="FunFam" id="2.40.30.10:FF:000059">
    <property type="entry name" value="dual oxidase isoform X1"/>
    <property type="match status" value="1"/>
</dbReference>
<dbReference type="Pfam" id="PF01794">
    <property type="entry name" value="Ferric_reduct"/>
    <property type="match status" value="1"/>
</dbReference>
<keyword evidence="5" id="KW-0479">Metal-binding</keyword>
<evidence type="ECO:0000259" key="14">
    <source>
        <dbReference type="PROSITE" id="PS51384"/>
    </source>
</evidence>
<dbReference type="Gene3D" id="2.40.30.10">
    <property type="entry name" value="Translation factors"/>
    <property type="match status" value="1"/>
</dbReference>
<dbReference type="EMBL" id="KQ419667">
    <property type="protein sequence ID" value="KOF82650.1"/>
    <property type="molecule type" value="Genomic_DNA"/>
</dbReference>
<organism evidence="15">
    <name type="scientific">Octopus bimaculoides</name>
    <name type="common">California two-spotted octopus</name>
    <dbReference type="NCBI Taxonomy" id="37653"/>
    <lineage>
        <taxon>Eukaryota</taxon>
        <taxon>Metazoa</taxon>
        <taxon>Spiralia</taxon>
        <taxon>Lophotrochozoa</taxon>
        <taxon>Mollusca</taxon>
        <taxon>Cephalopoda</taxon>
        <taxon>Coleoidea</taxon>
        <taxon>Octopodiformes</taxon>
        <taxon>Octopoda</taxon>
        <taxon>Incirrata</taxon>
        <taxon>Octopodidae</taxon>
        <taxon>Octopus</taxon>
    </lineage>
</organism>
<dbReference type="SFLD" id="SFLDG01169">
    <property type="entry name" value="NADPH_oxidase_subgroup_(NOX)"/>
    <property type="match status" value="1"/>
</dbReference>
<evidence type="ECO:0000256" key="6">
    <source>
        <dbReference type="ARBA" id="ARBA00022827"/>
    </source>
</evidence>
<dbReference type="STRING" id="37653.A0A0L8H1K3"/>
<evidence type="ECO:0000256" key="5">
    <source>
        <dbReference type="ARBA" id="ARBA00022723"/>
    </source>
</evidence>
<evidence type="ECO:0000256" key="10">
    <source>
        <dbReference type="ARBA" id="ARBA00023004"/>
    </source>
</evidence>
<dbReference type="GO" id="GO:0016175">
    <property type="term" value="F:superoxide-generating NAD(P)H oxidase activity"/>
    <property type="evidence" value="ECO:0007669"/>
    <property type="project" value="UniProtKB-ARBA"/>
</dbReference>
<feature type="domain" description="FAD-binding FR-type" evidence="14">
    <location>
        <begin position="288"/>
        <end position="396"/>
    </location>
</feature>
<keyword evidence="10" id="KW-0408">Iron</keyword>
<dbReference type="InterPro" id="IPR017938">
    <property type="entry name" value="Riboflavin_synthase-like_b-brl"/>
</dbReference>
<keyword evidence="6" id="KW-0274">FAD</keyword>
<dbReference type="PRINTS" id="PR00466">
    <property type="entry name" value="GP91PHOX"/>
</dbReference>
<evidence type="ECO:0000256" key="4">
    <source>
        <dbReference type="ARBA" id="ARBA00022692"/>
    </source>
</evidence>
<dbReference type="FunFam" id="3.40.50.80:FF:000004">
    <property type="entry name" value="NADPH oxidase isoform 2"/>
    <property type="match status" value="1"/>
</dbReference>
<dbReference type="Gene3D" id="3.40.50.80">
    <property type="entry name" value="Nucleotide-binding domain of ferredoxin-NADP reductase (FNR) module"/>
    <property type="match status" value="1"/>
</dbReference>
<dbReference type="InterPro" id="IPR013130">
    <property type="entry name" value="Fe3_Rdtase_TM_dom"/>
</dbReference>
<dbReference type="OMA" id="FTFAKEH"/>
<dbReference type="InterPro" id="IPR013121">
    <property type="entry name" value="Fe_red_NAD-bd_6"/>
</dbReference>
<dbReference type="Pfam" id="PF08022">
    <property type="entry name" value="FAD_binding_8"/>
    <property type="match status" value="1"/>
</dbReference>
<evidence type="ECO:0000256" key="9">
    <source>
        <dbReference type="ARBA" id="ARBA00023002"/>
    </source>
</evidence>
<comment type="subcellular location">
    <subcellularLocation>
        <location evidence="1">Membrane</location>
        <topology evidence="1">Multi-pass membrane protein</topology>
    </subcellularLocation>
</comment>
<dbReference type="SUPFAM" id="SSF52343">
    <property type="entry name" value="Ferredoxin reductase-like, C-terminal NADP-linked domain"/>
    <property type="match status" value="1"/>
</dbReference>
<keyword evidence="3" id="KW-0285">Flavoprotein</keyword>
<keyword evidence="7" id="KW-0521">NADP</keyword>
<evidence type="ECO:0000256" key="8">
    <source>
        <dbReference type="ARBA" id="ARBA00022989"/>
    </source>
</evidence>
<dbReference type="InterPro" id="IPR013112">
    <property type="entry name" value="FAD-bd_8"/>
</dbReference>
<dbReference type="AlphaFoldDB" id="A0A0L8H1K3"/>
<dbReference type="GO" id="GO:0043020">
    <property type="term" value="C:NADPH oxidase complex"/>
    <property type="evidence" value="ECO:0007669"/>
    <property type="project" value="TreeGrafter"/>
</dbReference>
<dbReference type="PANTHER" id="PTHR11972:SF191">
    <property type="entry name" value="FAD-BINDING FR-TYPE DOMAIN-CONTAINING PROTEIN"/>
    <property type="match status" value="1"/>
</dbReference>
<dbReference type="SFLD" id="SFLDS00052">
    <property type="entry name" value="Ferric_Reductase_Domain"/>
    <property type="match status" value="1"/>
</dbReference>
<dbReference type="KEGG" id="obi:106873617"/>
<dbReference type="GO" id="GO:0042554">
    <property type="term" value="P:superoxide anion generation"/>
    <property type="evidence" value="ECO:0007669"/>
    <property type="project" value="TreeGrafter"/>
</dbReference>
<dbReference type="SFLD" id="SFLDG01168">
    <property type="entry name" value="Ferric_reductase_subgroup_(FRE"/>
    <property type="match status" value="1"/>
</dbReference>
<evidence type="ECO:0000256" key="1">
    <source>
        <dbReference type="ARBA" id="ARBA00004141"/>
    </source>
</evidence>
<reference evidence="15" key="1">
    <citation type="submission" date="2015-07" db="EMBL/GenBank/DDBJ databases">
        <title>MeaNS - Measles Nucleotide Surveillance Program.</title>
        <authorList>
            <person name="Tran T."/>
            <person name="Druce J."/>
        </authorList>
    </citation>
    <scope>NUCLEOTIDE SEQUENCE</scope>
    <source>
        <strain evidence="15">UCB-OBI-ISO-001</strain>
        <tissue evidence="15">Gonad</tissue>
    </source>
</reference>
<dbReference type="InterPro" id="IPR017927">
    <property type="entry name" value="FAD-bd_FR_type"/>
</dbReference>
<dbReference type="PROSITE" id="PS51384">
    <property type="entry name" value="FAD_FR"/>
    <property type="match status" value="1"/>
</dbReference>
<comment type="catalytic activity">
    <reaction evidence="12">
        <text>NADPH + 2 O2 = 2 superoxide + NADP(+) + H(+)</text>
        <dbReference type="Rhea" id="RHEA:63180"/>
        <dbReference type="ChEBI" id="CHEBI:15378"/>
        <dbReference type="ChEBI" id="CHEBI:15379"/>
        <dbReference type="ChEBI" id="CHEBI:18421"/>
        <dbReference type="ChEBI" id="CHEBI:57783"/>
        <dbReference type="ChEBI" id="CHEBI:58349"/>
    </reaction>
</comment>
<evidence type="ECO:0000256" key="3">
    <source>
        <dbReference type="ARBA" id="ARBA00022630"/>
    </source>
</evidence>
<evidence type="ECO:0000256" key="11">
    <source>
        <dbReference type="ARBA" id="ARBA00023136"/>
    </source>
</evidence>
<evidence type="ECO:0000256" key="2">
    <source>
        <dbReference type="ARBA" id="ARBA00022617"/>
    </source>
</evidence>
<keyword evidence="8 13" id="KW-1133">Transmembrane helix</keyword>
<name>A0A0L8H1K3_OCTBM</name>
<keyword evidence="9" id="KW-0560">Oxidoreductase</keyword>
<dbReference type="SUPFAM" id="SSF63380">
    <property type="entry name" value="Riboflavin synthase domain-like"/>
    <property type="match status" value="1"/>
</dbReference>
<dbReference type="GO" id="GO:0046872">
    <property type="term" value="F:metal ion binding"/>
    <property type="evidence" value="ECO:0007669"/>
    <property type="project" value="UniProtKB-KW"/>
</dbReference>
<feature type="transmembrane region" description="Helical" evidence="13">
    <location>
        <begin position="12"/>
        <end position="31"/>
    </location>
</feature>
<proteinExistence type="predicted"/>
<accession>A0A0L8H1K3</accession>
<evidence type="ECO:0000256" key="13">
    <source>
        <dbReference type="SAM" id="Phobius"/>
    </source>
</evidence>
<sequence>MNKTLVNEGPRWLMIILWAAGNIGMFTYSFLKFYNSKEYYYLNVITGANLPAARGSAACLNLNSMLILFPICRNFLNFIRGSFVCKAVRRSFDDNILYHKLCAYMICLQTAIHVVSHCFNLQRFVQSYDSPDPKKRDLLLALSQLPINNTIDGYINPVRSAHSNSIYEMFMMLPGVSGAIITFALIIMFTSSTHLIRRSYFEVFWITHHLYIIYFIGLIVHGFQGVVRKQSNIDEHDPELCANLYNDWGNKAPCLVYPKFSSSPAQSWKWIIVPVIIYIIECLISLIRSNQKVKIVKVVKHPSQTYQLQMKQAGGFRMSPGQYIFLKCPAVSKLEWHPFTLTSAPQDDFFSVHIRTVGDWTRDLAKACHIEDPGEATSNELPDMAVDGPYGTPIKDVFCYDVDIFIGTGIGVTPFASVLRYICKEIEKRNFKEVLKKVYFFWICPQTQAFECFQELLVSLEIMLEKMNQKEFLSYNIYLTRGLNKSQIGNIALHFGDNIDPITRLREKTHFGRPRWSNIFKEIKESHLGKSIGVFYCGPSQLSNTLCEMCNTHSDSITDKGMRTQFFFNKESF</sequence>
<feature type="transmembrane region" description="Helical" evidence="13">
    <location>
        <begin position="169"/>
        <end position="191"/>
    </location>
</feature>
<evidence type="ECO:0000256" key="12">
    <source>
        <dbReference type="ARBA" id="ARBA00049908"/>
    </source>
</evidence>
<dbReference type="PANTHER" id="PTHR11972">
    <property type="entry name" value="NADPH OXIDASE"/>
    <property type="match status" value="1"/>
</dbReference>
<dbReference type="InterPro" id="IPR050369">
    <property type="entry name" value="RBOH/FRE"/>
</dbReference>
<dbReference type="GO" id="GO:0009653">
    <property type="term" value="P:anatomical structure morphogenesis"/>
    <property type="evidence" value="ECO:0007669"/>
    <property type="project" value="UniProtKB-ARBA"/>
</dbReference>
<feature type="transmembrane region" description="Helical" evidence="13">
    <location>
        <begin position="97"/>
        <end position="115"/>
    </location>
</feature>
<keyword evidence="2" id="KW-0349">Heme</keyword>
<dbReference type="InterPro" id="IPR039261">
    <property type="entry name" value="FNR_nucleotide-bd"/>
</dbReference>
<feature type="transmembrane region" description="Helical" evidence="13">
    <location>
        <begin position="267"/>
        <end position="287"/>
    </location>
</feature>
<dbReference type="OrthoDB" id="167398at2759"/>
<gene>
    <name evidence="15" type="ORF">OCBIM_22024961mg</name>
</gene>
<keyword evidence="4 13" id="KW-0812">Transmembrane</keyword>
<feature type="transmembrane region" description="Helical" evidence="13">
    <location>
        <begin position="203"/>
        <end position="223"/>
    </location>
</feature>
<evidence type="ECO:0000256" key="7">
    <source>
        <dbReference type="ARBA" id="ARBA00022857"/>
    </source>
</evidence>
<dbReference type="Pfam" id="PF08030">
    <property type="entry name" value="NAD_binding_6"/>
    <property type="match status" value="1"/>
</dbReference>
<evidence type="ECO:0000313" key="15">
    <source>
        <dbReference type="EMBL" id="KOF82650.1"/>
    </source>
</evidence>